<protein>
    <recommendedName>
        <fullName evidence="6">LIM zinc-binding domain-containing protein</fullName>
    </recommendedName>
</protein>
<feature type="domain" description="LIM zinc-binding" evidence="6">
    <location>
        <begin position="407"/>
        <end position="461"/>
    </location>
</feature>
<sequence>MDQIESNLTTTDDEEINKIYKTELFIDLQPTTLNSSELACRCHKCKYSINCDNENEIKFNNRSYHVNCFTCIMCNDNLNNLTNKKFQINNDGEAICTKCERKQANKCFLCQQAILREESIILENKYYHKNCFQCFQCQKSLINEKNFRIHSLKLCCFQCYTEHFAIRCEKCSELISNGITTSYNGKKYHPDCFQCRKCKTNIIDSKFTIHDDQICCIECYNEHFTEKCFQCLKSLSNRESIIFNENTYHLDCFKCEKCNKTISDLKFATYNSQAYCIQCYNENFAVKCYQCLKPISVGKSIVYNENKYHSNCFRCFQCNNILNDSTFYNENSKPCCIKCYNEYFAEKCAQCLKSITIGRSIIFDKKTYHPDCFRCCQCNKIMNDCQCRTENDKPYCIQCYDQYFRPRCSKCSEPIIDQYTMFEGKKFHSNCFICVKCRRIINNKENFYRDQLGILCSNCIL</sequence>
<keyword evidence="2" id="KW-0677">Repeat</keyword>
<evidence type="ECO:0000256" key="2">
    <source>
        <dbReference type="ARBA" id="ARBA00022737"/>
    </source>
</evidence>
<dbReference type="PROSITE" id="PS50023">
    <property type="entry name" value="LIM_DOMAIN_2"/>
    <property type="match status" value="5"/>
</dbReference>
<dbReference type="SUPFAM" id="SSF57716">
    <property type="entry name" value="Glucocorticoid receptor-like (DNA-binding domain)"/>
    <property type="match status" value="6"/>
</dbReference>
<dbReference type="Gene3D" id="2.10.110.10">
    <property type="entry name" value="Cysteine Rich Protein"/>
    <property type="match status" value="7"/>
</dbReference>
<dbReference type="AlphaFoldDB" id="A0A814PE13"/>
<dbReference type="GO" id="GO:0003712">
    <property type="term" value="F:transcription coregulator activity"/>
    <property type="evidence" value="ECO:0007669"/>
    <property type="project" value="TreeGrafter"/>
</dbReference>
<reference evidence="7" key="1">
    <citation type="submission" date="2021-02" db="EMBL/GenBank/DDBJ databases">
        <authorList>
            <person name="Nowell W R."/>
        </authorList>
    </citation>
    <scope>NUCLEOTIDE SEQUENCE</scope>
</reference>
<dbReference type="InterPro" id="IPR001781">
    <property type="entry name" value="Znf_LIM"/>
</dbReference>
<dbReference type="Proteomes" id="UP000663855">
    <property type="component" value="Unassembled WGS sequence"/>
</dbReference>
<feature type="domain" description="LIM zinc-binding" evidence="6">
    <location>
        <begin position="105"/>
        <end position="166"/>
    </location>
</feature>
<dbReference type="PANTHER" id="PTHR24205:SF16">
    <property type="entry name" value="GH01042P-RELATED"/>
    <property type="match status" value="1"/>
</dbReference>
<dbReference type="PROSITE" id="PS00478">
    <property type="entry name" value="LIM_DOMAIN_1"/>
    <property type="match status" value="4"/>
</dbReference>
<gene>
    <name evidence="7" type="ORF">CJN711_LOCUS7333</name>
</gene>
<accession>A0A814PE13</accession>
<dbReference type="Pfam" id="PF00412">
    <property type="entry name" value="LIM"/>
    <property type="match status" value="7"/>
</dbReference>
<name>A0A814PE13_9BILA</name>
<evidence type="ECO:0000259" key="6">
    <source>
        <dbReference type="PROSITE" id="PS50023"/>
    </source>
</evidence>
<dbReference type="GO" id="GO:0005634">
    <property type="term" value="C:nucleus"/>
    <property type="evidence" value="ECO:0007669"/>
    <property type="project" value="TreeGrafter"/>
</dbReference>
<evidence type="ECO:0000256" key="5">
    <source>
        <dbReference type="PROSITE-ProRule" id="PRU00125"/>
    </source>
</evidence>
<keyword evidence="4 5" id="KW-0440">LIM domain</keyword>
<dbReference type="PANTHER" id="PTHR24205">
    <property type="entry name" value="FOUR AND A HALF LIM DOMAINS PROTEIN"/>
    <property type="match status" value="1"/>
</dbReference>
<organism evidence="7 8">
    <name type="scientific">Rotaria magnacalcarata</name>
    <dbReference type="NCBI Taxonomy" id="392030"/>
    <lineage>
        <taxon>Eukaryota</taxon>
        <taxon>Metazoa</taxon>
        <taxon>Spiralia</taxon>
        <taxon>Gnathifera</taxon>
        <taxon>Rotifera</taxon>
        <taxon>Eurotatoria</taxon>
        <taxon>Bdelloidea</taxon>
        <taxon>Philodinida</taxon>
        <taxon>Philodinidae</taxon>
        <taxon>Rotaria</taxon>
    </lineage>
</organism>
<dbReference type="EMBL" id="CAJNOV010002505">
    <property type="protein sequence ID" value="CAF1104870.1"/>
    <property type="molecule type" value="Genomic_DNA"/>
</dbReference>
<evidence type="ECO:0000256" key="4">
    <source>
        <dbReference type="ARBA" id="ARBA00023038"/>
    </source>
</evidence>
<evidence type="ECO:0000256" key="1">
    <source>
        <dbReference type="ARBA" id="ARBA00022723"/>
    </source>
</evidence>
<dbReference type="GO" id="GO:0046872">
    <property type="term" value="F:metal ion binding"/>
    <property type="evidence" value="ECO:0007669"/>
    <property type="project" value="UniProtKB-KW"/>
</dbReference>
<keyword evidence="3 5" id="KW-0862">Zinc</keyword>
<evidence type="ECO:0000256" key="3">
    <source>
        <dbReference type="ARBA" id="ARBA00022833"/>
    </source>
</evidence>
<feature type="domain" description="LIM zinc-binding" evidence="6">
    <location>
        <begin position="40"/>
        <end position="104"/>
    </location>
</feature>
<dbReference type="GO" id="GO:0030018">
    <property type="term" value="C:Z disc"/>
    <property type="evidence" value="ECO:0007669"/>
    <property type="project" value="TreeGrafter"/>
</dbReference>
<keyword evidence="1 5" id="KW-0479">Metal-binding</keyword>
<evidence type="ECO:0000313" key="7">
    <source>
        <dbReference type="EMBL" id="CAF1104870.1"/>
    </source>
</evidence>
<proteinExistence type="predicted"/>
<dbReference type="SMART" id="SM00132">
    <property type="entry name" value="LIM"/>
    <property type="match status" value="7"/>
</dbReference>
<dbReference type="CDD" id="cd08368">
    <property type="entry name" value="LIM"/>
    <property type="match status" value="3"/>
</dbReference>
<comment type="caution">
    <text evidence="7">The sequence shown here is derived from an EMBL/GenBank/DDBJ whole genome shotgun (WGS) entry which is preliminary data.</text>
</comment>
<feature type="domain" description="LIM zinc-binding" evidence="6">
    <location>
        <begin position="346"/>
        <end position="406"/>
    </location>
</feature>
<evidence type="ECO:0000313" key="8">
    <source>
        <dbReference type="Proteomes" id="UP000663855"/>
    </source>
</evidence>
<feature type="domain" description="LIM zinc-binding" evidence="6">
    <location>
        <begin position="226"/>
        <end position="286"/>
    </location>
</feature>